<proteinExistence type="predicted"/>
<keyword evidence="3" id="KW-1185">Reference proteome</keyword>
<dbReference type="AlphaFoldDB" id="A0A150WNI1"/>
<gene>
    <name evidence="2" type="ORF">AZI86_02565</name>
</gene>
<dbReference type="EMBL" id="LUKE01000001">
    <property type="protein sequence ID" value="KYG65970.1"/>
    <property type="molecule type" value="Genomic_DNA"/>
</dbReference>
<accession>A0A150WNI1</accession>
<organism evidence="2 3">
    <name type="scientific">Bdellovibrio bacteriovorus</name>
    <dbReference type="NCBI Taxonomy" id="959"/>
    <lineage>
        <taxon>Bacteria</taxon>
        <taxon>Pseudomonadati</taxon>
        <taxon>Bdellovibrionota</taxon>
        <taxon>Bdellovibrionia</taxon>
        <taxon>Bdellovibrionales</taxon>
        <taxon>Pseudobdellovibrionaceae</taxon>
        <taxon>Bdellovibrio</taxon>
    </lineage>
</organism>
<evidence type="ECO:0000256" key="1">
    <source>
        <dbReference type="SAM" id="SignalP"/>
    </source>
</evidence>
<evidence type="ECO:0000313" key="3">
    <source>
        <dbReference type="Proteomes" id="UP000075320"/>
    </source>
</evidence>
<keyword evidence="1" id="KW-0732">Signal</keyword>
<name>A0A150WNI1_BDEBC</name>
<sequence>MKKIIVITMLVVTSVFAWAQKDQKAEESYDKPPVLKFGDWSNENEKDIPMVPTHISKGEKVEVLEYDVAHDVFSVATAQEREQGPFYFTPEELLKGTGFALQLKDFSKQKKLDFVGSEHVLKSDIRILEESEYRSRLKK</sequence>
<dbReference type="RefSeq" id="WP_061833530.1">
    <property type="nucleotide sequence ID" value="NZ_LUKE01000001.1"/>
</dbReference>
<dbReference type="Proteomes" id="UP000075320">
    <property type="component" value="Unassembled WGS sequence"/>
</dbReference>
<feature type="chain" id="PRO_5007573020" evidence="1">
    <location>
        <begin position="20"/>
        <end position="139"/>
    </location>
</feature>
<reference evidence="2 3" key="1">
    <citation type="submission" date="2016-03" db="EMBL/GenBank/DDBJ databases">
        <authorList>
            <person name="Ploux O."/>
        </authorList>
    </citation>
    <scope>NUCLEOTIDE SEQUENCE [LARGE SCALE GENOMIC DNA]</scope>
    <source>
        <strain evidence="2 3">R0</strain>
    </source>
</reference>
<comment type="caution">
    <text evidence="2">The sequence shown here is derived from an EMBL/GenBank/DDBJ whole genome shotgun (WGS) entry which is preliminary data.</text>
</comment>
<feature type="signal peptide" evidence="1">
    <location>
        <begin position="1"/>
        <end position="19"/>
    </location>
</feature>
<protein>
    <submittedName>
        <fullName evidence="2">Uncharacterized protein</fullName>
    </submittedName>
</protein>
<evidence type="ECO:0000313" key="2">
    <source>
        <dbReference type="EMBL" id="KYG65970.1"/>
    </source>
</evidence>